<dbReference type="InterPro" id="IPR019734">
    <property type="entry name" value="TPR_rpt"/>
</dbReference>
<evidence type="ECO:0000256" key="2">
    <source>
        <dbReference type="ARBA" id="ARBA00005386"/>
    </source>
</evidence>
<feature type="repeat" description="TPR" evidence="8">
    <location>
        <begin position="72"/>
        <end position="105"/>
    </location>
</feature>
<feature type="domain" description="O-GlcNAc transferase C-terminal" evidence="9">
    <location>
        <begin position="391"/>
        <end position="541"/>
    </location>
</feature>
<comment type="caution">
    <text evidence="10">The sequence shown here is derived from an EMBL/GenBank/DDBJ whole genome shotgun (WGS) entry which is preliminary data.</text>
</comment>
<dbReference type="Pfam" id="PF13432">
    <property type="entry name" value="TPR_16"/>
    <property type="match status" value="4"/>
</dbReference>
<proteinExistence type="inferred from homology"/>
<feature type="repeat" description="TPR" evidence="8">
    <location>
        <begin position="174"/>
        <end position="207"/>
    </location>
</feature>
<dbReference type="SMART" id="SM00028">
    <property type="entry name" value="TPR"/>
    <property type="match status" value="9"/>
</dbReference>
<organism evidence="10 11">
    <name type="scientific">Paramagnetospirillum kuznetsovii</name>
    <dbReference type="NCBI Taxonomy" id="2053833"/>
    <lineage>
        <taxon>Bacteria</taxon>
        <taxon>Pseudomonadati</taxon>
        <taxon>Pseudomonadota</taxon>
        <taxon>Alphaproteobacteria</taxon>
        <taxon>Rhodospirillales</taxon>
        <taxon>Magnetospirillaceae</taxon>
        <taxon>Paramagnetospirillum</taxon>
    </lineage>
</organism>
<feature type="repeat" description="TPR" evidence="8">
    <location>
        <begin position="140"/>
        <end position="173"/>
    </location>
</feature>
<dbReference type="Gene3D" id="3.40.50.11380">
    <property type="match status" value="1"/>
</dbReference>
<accession>A0A364P2K0</accession>
<comment type="similarity">
    <text evidence="2">Belongs to the glycosyltransferase 41 family. O-GlcNAc transferase subfamily.</text>
</comment>
<dbReference type="UniPathway" id="UPA00378"/>
<evidence type="ECO:0000256" key="5">
    <source>
        <dbReference type="ARBA" id="ARBA00022679"/>
    </source>
</evidence>
<sequence length="751" mass="82451">MSVPDSILAKAEALLRGGFISDAIALCEKTRKKHPDHPGLLLLHGSAQYMAGKLKPAIVTLSRCVKLAPGDVGGWINLGNALQAAGRIDEAVRAFRTAQAIQPQIAAISYNLGNALSALGDMAAAMEAYGRTIALQPTHRMAMSNLGIALTAAGRAAEAEHLFREALALGPETPEILTNLGNALTALRRLDEAVLLHGRAIAMKPDLVEAHYNLGNAELARGQRAKAMTCFRRAVELRPDFIDAHVGMARLFADSGQADQALAIYRAALRQTPDSAVIYYFLGITLRDQRSYEPAREALIKAIALDPTHRQATVTLAALNQETGRHDQAARSLDAMEQKAPSESFLRNAMALSLYRDDISVEQAAAIHARYGSFVENDIGEVELLPALQSEFPLRIGYLSSDFRHHSIASNMLPVIRAHNRELFAPYLYSCTTKADQVTSQFRAEAREWRDVSLLSDQDIARCIRADGIHILVCLASHFDDNRPAVCARRAAPVQISLHDVATSGLKAMDYLIGDYRLLPRGGKEFFTERLLRLPQFYVADMPRDLPPLPISPRTGPPVYGCFNYPAKITPTILGLWGHILARQPTAHLVLKYHNFYADAGLRDRFTAAIRAAGAKPGQIKFIGEQASDQSMLALYNDVDIALDPFPFSGSTTSFQALSMGIPVITLPGETMVSRWSASMLRRVGLSELVATSPEDYVTLAVEAAGSVDHWRMRRAEIRDSVRASSLCDTGKWTRNLERLYRAVWRRHSHG</sequence>
<dbReference type="EMBL" id="PGTO01000001">
    <property type="protein sequence ID" value="RAU23541.1"/>
    <property type="molecule type" value="Genomic_DNA"/>
</dbReference>
<dbReference type="SUPFAM" id="SSF53756">
    <property type="entry name" value="UDP-Glycosyltransferase/glycogen phosphorylase"/>
    <property type="match status" value="1"/>
</dbReference>
<dbReference type="SUPFAM" id="SSF48452">
    <property type="entry name" value="TPR-like"/>
    <property type="match status" value="2"/>
</dbReference>
<protein>
    <recommendedName>
        <fullName evidence="3">protein O-GlcNAc transferase</fullName>
        <ecNumber evidence="3">2.4.1.255</ecNumber>
    </recommendedName>
</protein>
<dbReference type="Pfam" id="PF13844">
    <property type="entry name" value="Glyco_transf_41"/>
    <property type="match status" value="2"/>
</dbReference>
<keyword evidence="7 8" id="KW-0802">TPR repeat</keyword>
<feature type="repeat" description="TPR" evidence="8">
    <location>
        <begin position="106"/>
        <end position="139"/>
    </location>
</feature>
<evidence type="ECO:0000256" key="4">
    <source>
        <dbReference type="ARBA" id="ARBA00022676"/>
    </source>
</evidence>
<dbReference type="Gene3D" id="1.25.40.10">
    <property type="entry name" value="Tetratricopeptide repeat domain"/>
    <property type="match status" value="3"/>
</dbReference>
<keyword evidence="11" id="KW-1185">Reference proteome</keyword>
<evidence type="ECO:0000256" key="8">
    <source>
        <dbReference type="PROSITE-ProRule" id="PRU00339"/>
    </source>
</evidence>
<feature type="repeat" description="TPR" evidence="8">
    <location>
        <begin position="208"/>
        <end position="241"/>
    </location>
</feature>
<keyword evidence="5" id="KW-0808">Transferase</keyword>
<dbReference type="EC" id="2.4.1.255" evidence="3"/>
<evidence type="ECO:0000259" key="9">
    <source>
        <dbReference type="Pfam" id="PF13844"/>
    </source>
</evidence>
<feature type="domain" description="O-GlcNAc transferase C-terminal" evidence="9">
    <location>
        <begin position="559"/>
        <end position="737"/>
    </location>
</feature>
<dbReference type="PROSITE" id="PS50293">
    <property type="entry name" value="TPR_REGION"/>
    <property type="match status" value="1"/>
</dbReference>
<gene>
    <name evidence="10" type="ORF">CU669_00075</name>
</gene>
<evidence type="ECO:0000256" key="7">
    <source>
        <dbReference type="ARBA" id="ARBA00022803"/>
    </source>
</evidence>
<dbReference type="InterPro" id="IPR029489">
    <property type="entry name" value="OGT/SEC/SPY_C"/>
</dbReference>
<evidence type="ECO:0000256" key="3">
    <source>
        <dbReference type="ARBA" id="ARBA00011970"/>
    </source>
</evidence>
<dbReference type="PROSITE" id="PS50005">
    <property type="entry name" value="TPR"/>
    <property type="match status" value="7"/>
</dbReference>
<reference evidence="10 11" key="1">
    <citation type="submission" date="2017-11" db="EMBL/GenBank/DDBJ databases">
        <title>Draft genome sequence of magnetotactic bacterium Magnetospirillum kuznetsovii LBB-42.</title>
        <authorList>
            <person name="Grouzdev D.S."/>
            <person name="Rysina M.S."/>
            <person name="Baslerov R.V."/>
            <person name="Koziaeva V."/>
        </authorList>
    </citation>
    <scope>NUCLEOTIDE SEQUENCE [LARGE SCALE GENOMIC DNA]</scope>
    <source>
        <strain evidence="10 11">LBB-42</strain>
    </source>
</reference>
<name>A0A364P2K0_9PROT</name>
<keyword evidence="4" id="KW-0328">Glycosyltransferase</keyword>
<dbReference type="InterPro" id="IPR051939">
    <property type="entry name" value="Glycosyltr_41/O-GlcNAc_trsf"/>
</dbReference>
<dbReference type="RefSeq" id="WP_112141771.1">
    <property type="nucleotide sequence ID" value="NZ_PGTO01000001.1"/>
</dbReference>
<dbReference type="PANTHER" id="PTHR44835">
    <property type="entry name" value="UDP-N-ACETYLGLUCOSAMINE--PEPTIDE N-ACETYLGLUCOSAMINYLTRANSFERASE SPINDLY-RELATED"/>
    <property type="match status" value="1"/>
</dbReference>
<evidence type="ECO:0000256" key="6">
    <source>
        <dbReference type="ARBA" id="ARBA00022737"/>
    </source>
</evidence>
<dbReference type="OrthoDB" id="146908at2"/>
<dbReference type="InterPro" id="IPR011990">
    <property type="entry name" value="TPR-like_helical_dom_sf"/>
</dbReference>
<feature type="repeat" description="TPR" evidence="8">
    <location>
        <begin position="242"/>
        <end position="275"/>
    </location>
</feature>
<dbReference type="GO" id="GO:0097363">
    <property type="term" value="F:protein O-acetylglucosaminyltransferase activity"/>
    <property type="evidence" value="ECO:0007669"/>
    <property type="project" value="UniProtKB-EC"/>
</dbReference>
<dbReference type="AlphaFoldDB" id="A0A364P2K0"/>
<dbReference type="Pfam" id="PF14559">
    <property type="entry name" value="TPR_19"/>
    <property type="match status" value="1"/>
</dbReference>
<evidence type="ECO:0000256" key="1">
    <source>
        <dbReference type="ARBA" id="ARBA00004922"/>
    </source>
</evidence>
<evidence type="ECO:0000313" key="10">
    <source>
        <dbReference type="EMBL" id="RAU23541.1"/>
    </source>
</evidence>
<evidence type="ECO:0000313" key="11">
    <source>
        <dbReference type="Proteomes" id="UP000251075"/>
    </source>
</evidence>
<keyword evidence="6" id="KW-0677">Repeat</keyword>
<dbReference type="PANTHER" id="PTHR44835:SF1">
    <property type="entry name" value="PROTEIN O-GLCNAC TRANSFERASE"/>
    <property type="match status" value="1"/>
</dbReference>
<dbReference type="Gene3D" id="3.40.50.2000">
    <property type="entry name" value="Glycogen Phosphorylase B"/>
    <property type="match status" value="1"/>
</dbReference>
<dbReference type="Proteomes" id="UP000251075">
    <property type="component" value="Unassembled WGS sequence"/>
</dbReference>
<feature type="repeat" description="TPR" evidence="8">
    <location>
        <begin position="276"/>
        <end position="309"/>
    </location>
</feature>
<comment type="pathway">
    <text evidence="1">Protein modification; protein glycosylation.</text>
</comment>